<dbReference type="EMBL" id="MOBO01000026">
    <property type="protein sequence ID" value="RON33673.1"/>
    <property type="molecule type" value="Genomic_DNA"/>
</dbReference>
<dbReference type="RefSeq" id="WP_123368034.1">
    <property type="nucleotide sequence ID" value="NZ_MOBO01000026.1"/>
</dbReference>
<evidence type="ECO:0000313" key="2">
    <source>
        <dbReference type="Proteomes" id="UP000286351"/>
    </source>
</evidence>
<dbReference type="AlphaFoldDB" id="A0A423J7I7"/>
<name>A0A423J7I7_9PSED</name>
<comment type="caution">
    <text evidence="1">The sequence shown here is derived from an EMBL/GenBank/DDBJ whole genome shotgun (WGS) entry which is preliminary data.</text>
</comment>
<organism evidence="1 2">
    <name type="scientific">Pseudomonas brassicacearum</name>
    <dbReference type="NCBI Taxonomy" id="930166"/>
    <lineage>
        <taxon>Bacteria</taxon>
        <taxon>Pseudomonadati</taxon>
        <taxon>Pseudomonadota</taxon>
        <taxon>Gammaproteobacteria</taxon>
        <taxon>Pseudomonadales</taxon>
        <taxon>Pseudomonadaceae</taxon>
        <taxon>Pseudomonas</taxon>
    </lineage>
</organism>
<accession>A0A423J7I7</accession>
<sequence length="88" mass="9644">MPEENVLACYSVGDCDYVAARDGDEARAVLAAVNGDEVENYADWDVELVHGAGLDRPWCDEDDRTKIVGTLREWLAAATEPTWLAGTE</sequence>
<evidence type="ECO:0000313" key="1">
    <source>
        <dbReference type="EMBL" id="RON33673.1"/>
    </source>
</evidence>
<dbReference type="Proteomes" id="UP000286351">
    <property type="component" value="Unassembled WGS sequence"/>
</dbReference>
<proteinExistence type="predicted"/>
<protein>
    <submittedName>
        <fullName evidence="1">Uncharacterized protein</fullName>
    </submittedName>
</protein>
<reference evidence="1 2" key="1">
    <citation type="submission" date="2016-10" db="EMBL/GenBank/DDBJ databases">
        <title>Comparative genome analysis of multiple Pseudomonas spp. focuses on biocontrol and plant growth promoting traits.</title>
        <authorList>
            <person name="Tao X.-Y."/>
            <person name="Taylor C.G."/>
        </authorList>
    </citation>
    <scope>NUCLEOTIDE SEQUENCE [LARGE SCALE GENOMIC DNA]</scope>
    <source>
        <strain evidence="1 2">38D4</strain>
    </source>
</reference>
<gene>
    <name evidence="1" type="ORF">BK664_24550</name>
</gene>